<evidence type="ECO:0000313" key="2">
    <source>
        <dbReference type="Proteomes" id="UP000004198"/>
    </source>
</evidence>
<dbReference type="Proteomes" id="UP000004198">
    <property type="component" value="Unassembled WGS sequence"/>
</dbReference>
<dbReference type="AlphaFoldDB" id="C6Q1Y0"/>
<protein>
    <submittedName>
        <fullName evidence="1">Uncharacterized protein</fullName>
    </submittedName>
</protein>
<keyword evidence="2" id="KW-1185">Reference proteome</keyword>
<name>C6Q1Y0_9CLOT</name>
<organism evidence="1 2">
    <name type="scientific">Clostridium carboxidivorans P7</name>
    <dbReference type="NCBI Taxonomy" id="536227"/>
    <lineage>
        <taxon>Bacteria</taxon>
        <taxon>Bacillati</taxon>
        <taxon>Bacillota</taxon>
        <taxon>Clostridia</taxon>
        <taxon>Eubacteriales</taxon>
        <taxon>Clostridiaceae</taxon>
        <taxon>Clostridium</taxon>
    </lineage>
</organism>
<evidence type="ECO:0000313" key="1">
    <source>
        <dbReference type="EMBL" id="EET84497.1"/>
    </source>
</evidence>
<gene>
    <name evidence="1" type="ORF">CcarbDRAFT_5048</name>
</gene>
<accession>C6Q1Y0</accession>
<proteinExistence type="predicted"/>
<comment type="caution">
    <text evidence="1">The sequence shown here is derived from an EMBL/GenBank/DDBJ whole genome shotgun (WGS) entry which is preliminary data.</text>
</comment>
<dbReference type="EMBL" id="ACVI01000153">
    <property type="protein sequence ID" value="EET84497.1"/>
    <property type="molecule type" value="Genomic_DNA"/>
</dbReference>
<sequence>MSSLPILLENKLYIPTNNNSVRTIILRYFASIISTVFTPKTAPITVKGSKNFKIFKSTFPDCINLRELVNDAQVEENLLVPRVI</sequence>
<reference evidence="1 2" key="1">
    <citation type="submission" date="2009-06" db="EMBL/GenBank/DDBJ databases">
        <title>The draft genome of Clostridium carboxidivorans P7.</title>
        <authorList>
            <consortium name="US DOE Joint Genome Institute (JGI-PGF)"/>
            <person name="Lucas S."/>
            <person name="Copeland A."/>
            <person name="Lapidus A."/>
            <person name="Glavina del Rio T."/>
            <person name="Tice H."/>
            <person name="Bruce D."/>
            <person name="Goodwin L."/>
            <person name="Pitluck S."/>
            <person name="Larimer F."/>
            <person name="Land M.L."/>
            <person name="Hauser L."/>
            <person name="Hemme C.L."/>
        </authorList>
    </citation>
    <scope>NUCLEOTIDE SEQUENCE [LARGE SCALE GENOMIC DNA]</scope>
    <source>
        <strain evidence="1 2">P7</strain>
    </source>
</reference>